<sequence>MEYSSAEVTCVLKVNSQCETCKRKVMEVLQNVGGQVAHSYNTFLLNLFLLLGVYNISIDAEEGTVKVTGRVNPNTLLRVLERYGRHAEVKWIRFDGEVRERGYYYYGENGYVPSPYAPAPYGVSYHYPVSGGYEYPPYGGLDYPWYDSCRHIPPLPPPMYPPGPPPMFRPPGPPPMFPPPIYPPGPPPLRPMAPQPMPKNGGNYESCRMM</sequence>
<reference evidence="2 3" key="1">
    <citation type="submission" date="2024-01" db="EMBL/GenBank/DDBJ databases">
        <title>A telomere-to-telomere, gap-free genome of sweet tea (Lithocarpus litseifolius).</title>
        <authorList>
            <person name="Zhou J."/>
        </authorList>
    </citation>
    <scope>NUCLEOTIDE SEQUENCE [LARGE SCALE GENOMIC DNA]</scope>
    <source>
        <strain evidence="2">Zhou-2022a</strain>
        <tissue evidence="2">Leaf</tissue>
    </source>
</reference>
<protein>
    <recommendedName>
        <fullName evidence="4">HMA domain-containing protein</fullName>
    </recommendedName>
</protein>
<dbReference type="EMBL" id="JAZDWU010000005">
    <property type="protein sequence ID" value="KAL0000580.1"/>
    <property type="molecule type" value="Genomic_DNA"/>
</dbReference>
<organism evidence="2 3">
    <name type="scientific">Lithocarpus litseifolius</name>
    <dbReference type="NCBI Taxonomy" id="425828"/>
    <lineage>
        <taxon>Eukaryota</taxon>
        <taxon>Viridiplantae</taxon>
        <taxon>Streptophyta</taxon>
        <taxon>Embryophyta</taxon>
        <taxon>Tracheophyta</taxon>
        <taxon>Spermatophyta</taxon>
        <taxon>Magnoliopsida</taxon>
        <taxon>eudicotyledons</taxon>
        <taxon>Gunneridae</taxon>
        <taxon>Pentapetalae</taxon>
        <taxon>rosids</taxon>
        <taxon>fabids</taxon>
        <taxon>Fagales</taxon>
        <taxon>Fagaceae</taxon>
        <taxon>Lithocarpus</taxon>
    </lineage>
</organism>
<evidence type="ECO:0008006" key="4">
    <source>
        <dbReference type="Google" id="ProtNLM"/>
    </source>
</evidence>
<evidence type="ECO:0000313" key="2">
    <source>
        <dbReference type="EMBL" id="KAL0000580.1"/>
    </source>
</evidence>
<dbReference type="PANTHER" id="PTHR45868">
    <property type="entry name" value="HEAVY METAL-ASSOCIATED ISOPRENYLATED PLANT PROTEIN 33-RELATED"/>
    <property type="match status" value="1"/>
</dbReference>
<proteinExistence type="predicted"/>
<keyword evidence="1" id="KW-0479">Metal-binding</keyword>
<name>A0AAW2CUT8_9ROSI</name>
<keyword evidence="3" id="KW-1185">Reference proteome</keyword>
<dbReference type="Proteomes" id="UP001459277">
    <property type="component" value="Unassembled WGS sequence"/>
</dbReference>
<dbReference type="Gene3D" id="3.30.70.100">
    <property type="match status" value="1"/>
</dbReference>
<dbReference type="PANTHER" id="PTHR45868:SF53">
    <property type="entry name" value="HYDROXYPROLINE-RICH GLYCOPROTEIN FAMILY PROTEIN"/>
    <property type="match status" value="1"/>
</dbReference>
<evidence type="ECO:0000313" key="3">
    <source>
        <dbReference type="Proteomes" id="UP001459277"/>
    </source>
</evidence>
<dbReference type="GO" id="GO:0046872">
    <property type="term" value="F:metal ion binding"/>
    <property type="evidence" value="ECO:0007669"/>
    <property type="project" value="UniProtKB-KW"/>
</dbReference>
<gene>
    <name evidence="2" type="ORF">SO802_014361</name>
</gene>
<evidence type="ECO:0000256" key="1">
    <source>
        <dbReference type="ARBA" id="ARBA00022723"/>
    </source>
</evidence>
<accession>A0AAW2CUT8</accession>
<comment type="caution">
    <text evidence="2">The sequence shown here is derived from an EMBL/GenBank/DDBJ whole genome shotgun (WGS) entry which is preliminary data.</text>
</comment>
<dbReference type="AlphaFoldDB" id="A0AAW2CUT8"/>